<dbReference type="OrthoDB" id="2949637at2759"/>
<keyword evidence="4" id="KW-1185">Reference proteome</keyword>
<evidence type="ECO:0000259" key="2">
    <source>
        <dbReference type="Pfam" id="PF00646"/>
    </source>
</evidence>
<dbReference type="Proteomes" id="UP000620124">
    <property type="component" value="Unassembled WGS sequence"/>
</dbReference>
<organism evidence="3 4">
    <name type="scientific">Mycena venus</name>
    <dbReference type="NCBI Taxonomy" id="2733690"/>
    <lineage>
        <taxon>Eukaryota</taxon>
        <taxon>Fungi</taxon>
        <taxon>Dikarya</taxon>
        <taxon>Basidiomycota</taxon>
        <taxon>Agaricomycotina</taxon>
        <taxon>Agaricomycetes</taxon>
        <taxon>Agaricomycetidae</taxon>
        <taxon>Agaricales</taxon>
        <taxon>Marasmiineae</taxon>
        <taxon>Mycenaceae</taxon>
        <taxon>Mycena</taxon>
    </lineage>
</organism>
<proteinExistence type="predicted"/>
<feature type="compositionally biased region" description="Acidic residues" evidence="1">
    <location>
        <begin position="235"/>
        <end position="265"/>
    </location>
</feature>
<dbReference type="EMBL" id="JACAZI010000003">
    <property type="protein sequence ID" value="KAF7364624.1"/>
    <property type="molecule type" value="Genomic_DNA"/>
</dbReference>
<dbReference type="AlphaFoldDB" id="A0A8H6YTZ8"/>
<name>A0A8H6YTZ8_9AGAR</name>
<dbReference type="Pfam" id="PF00646">
    <property type="entry name" value="F-box"/>
    <property type="match status" value="1"/>
</dbReference>
<dbReference type="InterPro" id="IPR036047">
    <property type="entry name" value="F-box-like_dom_sf"/>
</dbReference>
<feature type="domain" description="F-box" evidence="2">
    <location>
        <begin position="12"/>
        <end position="41"/>
    </location>
</feature>
<evidence type="ECO:0000313" key="3">
    <source>
        <dbReference type="EMBL" id="KAF7364624.1"/>
    </source>
</evidence>
<feature type="region of interest" description="Disordered" evidence="1">
    <location>
        <begin position="222"/>
        <end position="265"/>
    </location>
</feature>
<dbReference type="Gene3D" id="1.20.1280.50">
    <property type="match status" value="1"/>
</dbReference>
<gene>
    <name evidence="3" type="ORF">MVEN_00331700</name>
</gene>
<dbReference type="InterPro" id="IPR001810">
    <property type="entry name" value="F-box_dom"/>
</dbReference>
<accession>A0A8H6YTZ8</accession>
<comment type="caution">
    <text evidence="3">The sequence shown here is derived from an EMBL/GenBank/DDBJ whole genome shotgun (WGS) entry which is preliminary data.</text>
</comment>
<sequence>MSTAKDTVIHTPELLEITLSYLPMRDLLVTAPLVCKTWQALTVTPALQRALFLLPEPPNALGRIHNPLLAEVFRPFFAPEAPSRWSWPDAKKITKKSTPWAKAPEAFRRPEASWRRMLVTQPPVQKMTVIETCHSRGGDSERRAMLKDLSLCMGTLYDLVLSLIDRVVCSFCIRWHQEAGSDTGITLAVIWTQQCSMGTLRVVKSRFYSEAGNYEGIEFGEWGEPRHRSPIPESALEDFEEDDLSVEEEDEEEEEEEEEDEEEED</sequence>
<reference evidence="3" key="1">
    <citation type="submission" date="2020-05" db="EMBL/GenBank/DDBJ databases">
        <title>Mycena genomes resolve the evolution of fungal bioluminescence.</title>
        <authorList>
            <person name="Tsai I.J."/>
        </authorList>
    </citation>
    <scope>NUCLEOTIDE SEQUENCE</scope>
    <source>
        <strain evidence="3">CCC161011</strain>
    </source>
</reference>
<evidence type="ECO:0000256" key="1">
    <source>
        <dbReference type="SAM" id="MobiDB-lite"/>
    </source>
</evidence>
<protein>
    <submittedName>
        <fullName evidence="3">F-box domain protein</fullName>
    </submittedName>
</protein>
<evidence type="ECO:0000313" key="4">
    <source>
        <dbReference type="Proteomes" id="UP000620124"/>
    </source>
</evidence>
<dbReference type="SUPFAM" id="SSF81383">
    <property type="entry name" value="F-box domain"/>
    <property type="match status" value="1"/>
</dbReference>